<dbReference type="Gene3D" id="2.170.150.80">
    <property type="entry name" value="NAC domain"/>
    <property type="match status" value="1"/>
</dbReference>
<organism evidence="6 7">
    <name type="scientific">Momordica charantia</name>
    <name type="common">Bitter gourd</name>
    <name type="synonym">Balsam pear</name>
    <dbReference type="NCBI Taxonomy" id="3673"/>
    <lineage>
        <taxon>Eukaryota</taxon>
        <taxon>Viridiplantae</taxon>
        <taxon>Streptophyta</taxon>
        <taxon>Embryophyta</taxon>
        <taxon>Tracheophyta</taxon>
        <taxon>Spermatophyta</taxon>
        <taxon>Magnoliopsida</taxon>
        <taxon>eudicotyledons</taxon>
        <taxon>Gunneridae</taxon>
        <taxon>Pentapetalae</taxon>
        <taxon>rosids</taxon>
        <taxon>fabids</taxon>
        <taxon>Cucurbitales</taxon>
        <taxon>Cucurbitaceae</taxon>
        <taxon>Momordiceae</taxon>
        <taxon>Momordica</taxon>
    </lineage>
</organism>
<dbReference type="PANTHER" id="PTHR31744">
    <property type="entry name" value="PROTEIN CUP-SHAPED COTYLEDON 2-RELATED"/>
    <property type="match status" value="1"/>
</dbReference>
<keyword evidence="1" id="KW-0805">Transcription regulation</keyword>
<proteinExistence type="predicted"/>
<evidence type="ECO:0000256" key="1">
    <source>
        <dbReference type="ARBA" id="ARBA00023015"/>
    </source>
</evidence>
<gene>
    <name evidence="7" type="primary">LOC111007630</name>
</gene>
<dbReference type="PROSITE" id="PS51005">
    <property type="entry name" value="NAC"/>
    <property type="match status" value="1"/>
</dbReference>
<feature type="domain" description="NAC" evidence="5">
    <location>
        <begin position="21"/>
        <end position="170"/>
    </location>
</feature>
<dbReference type="RefSeq" id="XP_022135744.1">
    <property type="nucleotide sequence ID" value="XM_022280052.1"/>
</dbReference>
<dbReference type="SUPFAM" id="SSF101941">
    <property type="entry name" value="NAC domain"/>
    <property type="match status" value="1"/>
</dbReference>
<protein>
    <submittedName>
        <fullName evidence="7">Protein CUP-SHAPED COTYLEDON 3-like</fullName>
    </submittedName>
</protein>
<name>A0A6J1C2C0_MOMCH</name>
<sequence length="409" mass="45638">MLAMEQILSELNGEELNEQGLPPGFRFHPTDEELITFYLASKVFKGSFCGVEIAEVDLNRCEPWELPDVAKMGEREWYFYSLRDRKYPTGLRTNRATGAGYWKATGKDREVYSASSGGLLGMKKTLVFYKGRAPRGEKTKWVMHEYRLDGDFSYRHACKEEWVICRIFHKNGEKKNPMMFSCESYLMESGGGCGLSSSTTSNSLQLPPLLETPTTTTLIECQSQAAAAAAAFQNSFQINQQPPPPPENDLKSLVSSVVSQSNLLSSSEAPCFSHRPSSNVNPIIANPNNNMASPSSLSSSIFFNSRQHYSDYMFKRLKGEESSFSTTHFEPTDTNNSNSFMDIKVHPNLPLFFEMDQCNSSPPPAAAAAEMSVHDISTSIAFNRSPFQTMLDPHINIVHAHGESWPLDA</sequence>
<evidence type="ECO:0000256" key="4">
    <source>
        <dbReference type="ARBA" id="ARBA00023242"/>
    </source>
</evidence>
<keyword evidence="4" id="KW-0539">Nucleus</keyword>
<evidence type="ECO:0000313" key="7">
    <source>
        <dbReference type="RefSeq" id="XP_022135744.1"/>
    </source>
</evidence>
<evidence type="ECO:0000256" key="2">
    <source>
        <dbReference type="ARBA" id="ARBA00023125"/>
    </source>
</evidence>
<dbReference type="PANTHER" id="PTHR31744:SF86">
    <property type="entry name" value="PROTEIN CUP-SHAPED COTYLEDON 3"/>
    <property type="match status" value="1"/>
</dbReference>
<reference evidence="7" key="1">
    <citation type="submission" date="2025-08" db="UniProtKB">
        <authorList>
            <consortium name="RefSeq"/>
        </authorList>
    </citation>
    <scope>IDENTIFICATION</scope>
    <source>
        <strain evidence="7">OHB3-1</strain>
    </source>
</reference>
<dbReference type="InterPro" id="IPR036093">
    <property type="entry name" value="NAC_dom_sf"/>
</dbReference>
<dbReference type="GO" id="GO:0000976">
    <property type="term" value="F:transcription cis-regulatory region binding"/>
    <property type="evidence" value="ECO:0007669"/>
    <property type="project" value="UniProtKB-ARBA"/>
</dbReference>
<keyword evidence="6" id="KW-1185">Reference proteome</keyword>
<dbReference type="OrthoDB" id="1424968at2759"/>
<evidence type="ECO:0000256" key="3">
    <source>
        <dbReference type="ARBA" id="ARBA00023163"/>
    </source>
</evidence>
<dbReference type="Proteomes" id="UP000504603">
    <property type="component" value="Unplaced"/>
</dbReference>
<dbReference type="GeneID" id="111007630"/>
<accession>A0A6J1C2C0</accession>
<dbReference type="AlphaFoldDB" id="A0A6J1C2C0"/>
<dbReference type="Pfam" id="PF02365">
    <property type="entry name" value="NAM"/>
    <property type="match status" value="1"/>
</dbReference>
<dbReference type="InterPro" id="IPR003441">
    <property type="entry name" value="NAC-dom"/>
</dbReference>
<dbReference type="KEGG" id="mcha:111007630"/>
<dbReference type="FunFam" id="2.170.150.80:FF:000006">
    <property type="entry name" value="NAC domain-containing protein 100-like"/>
    <property type="match status" value="1"/>
</dbReference>
<dbReference type="GO" id="GO:0006355">
    <property type="term" value="P:regulation of DNA-templated transcription"/>
    <property type="evidence" value="ECO:0007669"/>
    <property type="project" value="InterPro"/>
</dbReference>
<evidence type="ECO:0000259" key="5">
    <source>
        <dbReference type="PROSITE" id="PS51005"/>
    </source>
</evidence>
<keyword evidence="2" id="KW-0238">DNA-binding</keyword>
<evidence type="ECO:0000313" key="6">
    <source>
        <dbReference type="Proteomes" id="UP000504603"/>
    </source>
</evidence>
<keyword evidence="3" id="KW-0804">Transcription</keyword>